<proteinExistence type="predicted"/>
<keyword evidence="2" id="KW-0472">Membrane</keyword>
<evidence type="ECO:0000313" key="4">
    <source>
        <dbReference type="Proteomes" id="UP000799291"/>
    </source>
</evidence>
<reference evidence="3" key="1">
    <citation type="journal article" date="2020" name="Stud. Mycol.">
        <title>101 Dothideomycetes genomes: a test case for predicting lifestyles and emergence of pathogens.</title>
        <authorList>
            <person name="Haridas S."/>
            <person name="Albert R."/>
            <person name="Binder M."/>
            <person name="Bloem J."/>
            <person name="Labutti K."/>
            <person name="Salamov A."/>
            <person name="Andreopoulos B."/>
            <person name="Baker S."/>
            <person name="Barry K."/>
            <person name="Bills G."/>
            <person name="Bluhm B."/>
            <person name="Cannon C."/>
            <person name="Castanera R."/>
            <person name="Culley D."/>
            <person name="Daum C."/>
            <person name="Ezra D."/>
            <person name="Gonzalez J."/>
            <person name="Henrissat B."/>
            <person name="Kuo A."/>
            <person name="Liang C."/>
            <person name="Lipzen A."/>
            <person name="Lutzoni F."/>
            <person name="Magnuson J."/>
            <person name="Mondo S."/>
            <person name="Nolan M."/>
            <person name="Ohm R."/>
            <person name="Pangilinan J."/>
            <person name="Park H.-J."/>
            <person name="Ramirez L."/>
            <person name="Alfaro M."/>
            <person name="Sun H."/>
            <person name="Tritt A."/>
            <person name="Yoshinaga Y."/>
            <person name="Zwiers L.-H."/>
            <person name="Turgeon B."/>
            <person name="Goodwin S."/>
            <person name="Spatafora J."/>
            <person name="Crous P."/>
            <person name="Grigoriev I."/>
        </authorList>
    </citation>
    <scope>NUCLEOTIDE SEQUENCE</scope>
    <source>
        <strain evidence="3">CBS 122367</strain>
    </source>
</reference>
<dbReference type="EMBL" id="MU005639">
    <property type="protein sequence ID" value="KAF2676099.1"/>
    <property type="molecule type" value="Genomic_DNA"/>
</dbReference>
<feature type="region of interest" description="Disordered" evidence="1">
    <location>
        <begin position="1"/>
        <end position="51"/>
    </location>
</feature>
<dbReference type="PANTHER" id="PTHR37919:SF2">
    <property type="entry name" value="EXPERA DOMAIN-CONTAINING PROTEIN"/>
    <property type="match status" value="1"/>
</dbReference>
<feature type="transmembrane region" description="Helical" evidence="2">
    <location>
        <begin position="254"/>
        <end position="271"/>
    </location>
</feature>
<evidence type="ECO:0000313" key="3">
    <source>
        <dbReference type="EMBL" id="KAF2676099.1"/>
    </source>
</evidence>
<keyword evidence="2" id="KW-1133">Transmembrane helix</keyword>
<organism evidence="3 4">
    <name type="scientific">Lentithecium fluviatile CBS 122367</name>
    <dbReference type="NCBI Taxonomy" id="1168545"/>
    <lineage>
        <taxon>Eukaryota</taxon>
        <taxon>Fungi</taxon>
        <taxon>Dikarya</taxon>
        <taxon>Ascomycota</taxon>
        <taxon>Pezizomycotina</taxon>
        <taxon>Dothideomycetes</taxon>
        <taxon>Pleosporomycetidae</taxon>
        <taxon>Pleosporales</taxon>
        <taxon>Massarineae</taxon>
        <taxon>Lentitheciaceae</taxon>
        <taxon>Lentithecium</taxon>
    </lineage>
</organism>
<evidence type="ECO:0000256" key="1">
    <source>
        <dbReference type="SAM" id="MobiDB-lite"/>
    </source>
</evidence>
<dbReference type="AlphaFoldDB" id="A0A6G1IDW9"/>
<evidence type="ECO:0000256" key="2">
    <source>
        <dbReference type="SAM" id="Phobius"/>
    </source>
</evidence>
<dbReference type="Proteomes" id="UP000799291">
    <property type="component" value="Unassembled WGS sequence"/>
</dbReference>
<dbReference type="OrthoDB" id="60858at2759"/>
<protein>
    <submittedName>
        <fullName evidence="3">Uncharacterized protein</fullName>
    </submittedName>
</protein>
<gene>
    <name evidence="3" type="ORF">K458DRAFT_410694</name>
</gene>
<dbReference type="PANTHER" id="PTHR37919">
    <property type="entry name" value="PROTEIN CBG05606"/>
    <property type="match status" value="1"/>
</dbReference>
<sequence>MVSTRQHPRDFPPPEASPTKNASPRKSLRKSTASPTPSSPDLSDSPTSAAASLTKRAVSNSVATANSVLRPSGIPEAGWTHTVSNITIAWIAISLPLVIWDSLYILLRPHTMQGGALQWPIWKPYEVYAAIDHVYGQPGWDNKDGFGGGQGAMNAIEAVLYGLYAMIVWNHGVWAEGGSGLQVGQGVKGWLSGGVRIRGSIGNKALLIGFSAALMTLAKTVLYCEYSGQAPKHADETDLVEYYSDFSNTRHNDWVTLALFYGLMNGLWVIFPTYMTVTFGSDILAGLDAATNSSSKKEN</sequence>
<keyword evidence="2" id="KW-0812">Transmembrane</keyword>
<keyword evidence="4" id="KW-1185">Reference proteome</keyword>
<name>A0A6G1IDW9_9PLEO</name>
<feature type="compositionally biased region" description="Low complexity" evidence="1">
    <location>
        <begin position="31"/>
        <end position="51"/>
    </location>
</feature>
<accession>A0A6G1IDW9</accession>